<dbReference type="SUPFAM" id="SSF46785">
    <property type="entry name" value="Winged helix' DNA-binding domain"/>
    <property type="match status" value="1"/>
</dbReference>
<organism evidence="1 2">
    <name type="scientific">Psychrobacter urativorans</name>
    <dbReference type="NCBI Taxonomy" id="45610"/>
    <lineage>
        <taxon>Bacteria</taxon>
        <taxon>Pseudomonadati</taxon>
        <taxon>Pseudomonadota</taxon>
        <taxon>Gammaproteobacteria</taxon>
        <taxon>Moraxellales</taxon>
        <taxon>Moraxellaceae</taxon>
        <taxon>Psychrobacter</taxon>
    </lineage>
</organism>
<protein>
    <recommendedName>
        <fullName evidence="3">Rrf2 family transcriptional regulator</fullName>
    </recommendedName>
</protein>
<dbReference type="InterPro" id="IPR036388">
    <property type="entry name" value="WH-like_DNA-bd_sf"/>
</dbReference>
<geneLocation type="plasmid" evidence="1 2">
    <name>5</name>
</geneLocation>
<dbReference type="Gene3D" id="1.10.10.10">
    <property type="entry name" value="Winged helix-like DNA-binding domain superfamily/Winged helix DNA-binding domain"/>
    <property type="match status" value="1"/>
</dbReference>
<reference evidence="1 2" key="1">
    <citation type="submission" date="2015-09" db="EMBL/GenBank/DDBJ databases">
        <title>Complete genome of Psychrobacter urativorans R10.10B.</title>
        <authorList>
            <person name="See-Too W.S."/>
            <person name="Chan K.G."/>
        </authorList>
    </citation>
    <scope>NUCLEOTIDE SEQUENCE [LARGE SCALE GENOMIC DNA]</scope>
    <source>
        <strain evidence="1 2">R10.10B</strain>
        <plasmid evidence="1 2">5</plasmid>
    </source>
</reference>
<dbReference type="Proteomes" id="UP000059847">
    <property type="component" value="Plasmid 5"/>
</dbReference>
<dbReference type="OrthoDB" id="9800506at2"/>
<dbReference type="AlphaFoldDB" id="A0A0M3V9H8"/>
<evidence type="ECO:0000313" key="1">
    <source>
        <dbReference type="EMBL" id="ALF60963.1"/>
    </source>
</evidence>
<keyword evidence="2" id="KW-1185">Reference proteome</keyword>
<evidence type="ECO:0008006" key="3">
    <source>
        <dbReference type="Google" id="ProtNLM"/>
    </source>
</evidence>
<dbReference type="KEGG" id="pur:AOC03_12355"/>
<dbReference type="InterPro" id="IPR000944">
    <property type="entry name" value="Tscrpt_reg_Rrf2"/>
</dbReference>
<dbReference type="PANTHER" id="PTHR33221">
    <property type="entry name" value="WINGED HELIX-TURN-HELIX TRANSCRIPTIONAL REGULATOR, RRF2 FAMILY"/>
    <property type="match status" value="1"/>
</dbReference>
<accession>A0A0M3V9H8</accession>
<keyword evidence="1" id="KW-0614">Plasmid</keyword>
<dbReference type="RefSeq" id="WP_062536917.1">
    <property type="nucleotide sequence ID" value="NZ_CP012711.1"/>
</dbReference>
<sequence>MSITTRFSVGIHILAVLDIYQDEVTSSSFIASSVNTNPAVIRKIMSLLKAAGLIHVRAGVAGARLTKPPEQIPLLAVYEAVYADNKSQELFDVHQDTSERCLVGMHIQSAINPILHRVEEVLKEELEKSSLADVIEQIRNQQ</sequence>
<dbReference type="GO" id="GO:0003700">
    <property type="term" value="F:DNA-binding transcription factor activity"/>
    <property type="evidence" value="ECO:0007669"/>
    <property type="project" value="TreeGrafter"/>
</dbReference>
<proteinExistence type="predicted"/>
<dbReference type="PROSITE" id="PS51197">
    <property type="entry name" value="HTH_RRF2_2"/>
    <property type="match status" value="1"/>
</dbReference>
<dbReference type="Pfam" id="PF02082">
    <property type="entry name" value="Rrf2"/>
    <property type="match status" value="1"/>
</dbReference>
<evidence type="ECO:0000313" key="2">
    <source>
        <dbReference type="Proteomes" id="UP000059847"/>
    </source>
</evidence>
<dbReference type="EMBL" id="CP012711">
    <property type="protein sequence ID" value="ALF60963.1"/>
    <property type="molecule type" value="Genomic_DNA"/>
</dbReference>
<gene>
    <name evidence="1" type="ORF">AOC03_12355</name>
</gene>
<dbReference type="InterPro" id="IPR036390">
    <property type="entry name" value="WH_DNA-bd_sf"/>
</dbReference>
<name>A0A0M3V9H8_9GAMM</name>
<dbReference type="GO" id="GO:0005829">
    <property type="term" value="C:cytosol"/>
    <property type="evidence" value="ECO:0007669"/>
    <property type="project" value="TreeGrafter"/>
</dbReference>
<dbReference type="PANTHER" id="PTHR33221:SF15">
    <property type="entry name" value="HTH-TYPE TRANSCRIPTIONAL REGULATOR YWGB-RELATED"/>
    <property type="match status" value="1"/>
</dbReference>